<reference evidence="2" key="2">
    <citation type="submission" date="2017-06" db="EMBL/GenBank/DDBJ databases">
        <title>WGS assembly of Brachypodium distachyon.</title>
        <authorList>
            <consortium name="The International Brachypodium Initiative"/>
            <person name="Lucas S."/>
            <person name="Harmon-Smith M."/>
            <person name="Lail K."/>
            <person name="Tice H."/>
            <person name="Grimwood J."/>
            <person name="Bruce D."/>
            <person name="Barry K."/>
            <person name="Shu S."/>
            <person name="Lindquist E."/>
            <person name="Wang M."/>
            <person name="Pitluck S."/>
            <person name="Vogel J.P."/>
            <person name="Garvin D.F."/>
            <person name="Mockler T.C."/>
            <person name="Schmutz J."/>
            <person name="Rokhsar D."/>
            <person name="Bevan M.W."/>
        </authorList>
    </citation>
    <scope>NUCLEOTIDE SEQUENCE</scope>
    <source>
        <strain evidence="2">Bd21</strain>
    </source>
</reference>
<reference evidence="3" key="3">
    <citation type="submission" date="2018-08" db="UniProtKB">
        <authorList>
            <consortium name="EnsemblPlants"/>
        </authorList>
    </citation>
    <scope>IDENTIFICATION</scope>
    <source>
        <strain evidence="3">cv. Bd21</strain>
    </source>
</reference>
<dbReference type="EMBL" id="CM000881">
    <property type="protein sequence ID" value="PNT71250.1"/>
    <property type="molecule type" value="Genomic_DNA"/>
</dbReference>
<feature type="compositionally biased region" description="Polar residues" evidence="1">
    <location>
        <begin position="93"/>
        <end position="106"/>
    </location>
</feature>
<feature type="compositionally biased region" description="Basic and acidic residues" evidence="1">
    <location>
        <begin position="128"/>
        <end position="144"/>
    </location>
</feature>
<evidence type="ECO:0000313" key="3">
    <source>
        <dbReference type="EnsemblPlants" id="PNT71250"/>
    </source>
</evidence>
<proteinExistence type="predicted"/>
<dbReference type="EnsemblPlants" id="PNT71250">
    <property type="protein sequence ID" value="PNT71250"/>
    <property type="gene ID" value="BRADI_2g25255v3"/>
</dbReference>
<keyword evidence="4" id="KW-1185">Reference proteome</keyword>
<dbReference type="InParanoid" id="A0A2K2DAE3"/>
<feature type="region of interest" description="Disordered" evidence="1">
    <location>
        <begin position="59"/>
        <end position="166"/>
    </location>
</feature>
<evidence type="ECO:0000313" key="2">
    <source>
        <dbReference type="EMBL" id="PNT71250.1"/>
    </source>
</evidence>
<dbReference type="ExpressionAtlas" id="A0A2K2DAE3">
    <property type="expression patterns" value="baseline"/>
</dbReference>
<dbReference type="Gramene" id="PNT71250">
    <property type="protein sequence ID" value="PNT71250"/>
    <property type="gene ID" value="BRADI_2g25255v3"/>
</dbReference>
<feature type="compositionally biased region" description="Basic and acidic residues" evidence="1">
    <location>
        <begin position="70"/>
        <end position="87"/>
    </location>
</feature>
<reference evidence="2 3" key="1">
    <citation type="journal article" date="2010" name="Nature">
        <title>Genome sequencing and analysis of the model grass Brachypodium distachyon.</title>
        <authorList>
            <consortium name="International Brachypodium Initiative"/>
        </authorList>
    </citation>
    <scope>NUCLEOTIDE SEQUENCE [LARGE SCALE GENOMIC DNA]</scope>
    <source>
        <strain evidence="2 3">Bd21</strain>
    </source>
</reference>
<accession>A0A2K2DAE3</accession>
<organism evidence="2">
    <name type="scientific">Brachypodium distachyon</name>
    <name type="common">Purple false brome</name>
    <name type="synonym">Trachynia distachya</name>
    <dbReference type="NCBI Taxonomy" id="15368"/>
    <lineage>
        <taxon>Eukaryota</taxon>
        <taxon>Viridiplantae</taxon>
        <taxon>Streptophyta</taxon>
        <taxon>Embryophyta</taxon>
        <taxon>Tracheophyta</taxon>
        <taxon>Spermatophyta</taxon>
        <taxon>Magnoliopsida</taxon>
        <taxon>Liliopsida</taxon>
        <taxon>Poales</taxon>
        <taxon>Poaceae</taxon>
        <taxon>BOP clade</taxon>
        <taxon>Pooideae</taxon>
        <taxon>Stipodae</taxon>
        <taxon>Brachypodieae</taxon>
        <taxon>Brachypodium</taxon>
    </lineage>
</organism>
<protein>
    <submittedName>
        <fullName evidence="2 3">Uncharacterized protein</fullName>
    </submittedName>
</protein>
<evidence type="ECO:0000313" key="4">
    <source>
        <dbReference type="Proteomes" id="UP000008810"/>
    </source>
</evidence>
<dbReference type="Proteomes" id="UP000008810">
    <property type="component" value="Chromosome 2"/>
</dbReference>
<feature type="region of interest" description="Disordered" evidence="1">
    <location>
        <begin position="1"/>
        <end position="36"/>
    </location>
</feature>
<name>A0A2K2DAE3_BRADI</name>
<dbReference type="AlphaFoldDB" id="A0A2K2DAE3"/>
<sequence>MIPGSAASAGRRGWTRAVRGAAGGAPEQRGIGGDVARATTAQASSLVLVRCGPSFSCLQPSVWGIPKLQPDGRRRSGRRPTPEDGRRTGLGNNGRQRPQTTATPGGSSPGRAALPGDGDVWRRSRTTAAREEIRRGKGGAERNQWRRRRLRQREEVEEENQRGRRA</sequence>
<gene>
    <name evidence="2" type="ORF">BRADI_2g25255v3</name>
</gene>
<evidence type="ECO:0000256" key="1">
    <source>
        <dbReference type="SAM" id="MobiDB-lite"/>
    </source>
</evidence>